<dbReference type="HOGENOM" id="CLU_025908_4_1_12"/>
<dbReference type="PANTHER" id="PTHR30005">
    <property type="entry name" value="EXOPOLYPHOSPHATASE"/>
    <property type="match status" value="1"/>
</dbReference>
<dbReference type="Pfam" id="PF21447">
    <property type="entry name" value="Ppx-GppA_III"/>
    <property type="match status" value="1"/>
</dbReference>
<dbReference type="InterPro" id="IPR030673">
    <property type="entry name" value="PyroPPase_GppA_Ppx"/>
</dbReference>
<accession>H9UMU8</accession>
<sequence length="513" mass="57882">MNKPRVVAVIDIGSTAIRILVSEVHGDGGTIRRIDRAARPVPLGRDVFVHGEISRESMLQSIRILENFVELAKGYGLKKSDLRVIATSAVREARNRDIFIDRVWIKTGLKINIVEGVEENYLTYIAVDHAIRTIRPQFARFNSLILEVGGGTTEVMLLKRGRMVAAHSLRLGTVRLEEQVRTGIDSPNHLDDYIRENLRINLELLDTELPLSRIKFFVAVGGDARMAASFIPSTKRHDQFSIIERGDFETFVMRAQSYSMEKIVRRFGITYNEAEGFVPALLVCKYFLQATSSDNLIIPDVSLREGVLMNLITGKSHKAEDQFHRQVRASAESLGRKFHYDAEHARHVTRLALQLFDELRDDHGMDDQARLLLEVAAVLHDIGYFIRGSGHHKHGQYLVANSEIFGLSRQDIRVVSNVVRYHRKSVPASSHSAYNALRTTQRMLVQKLAAILRIADGLDRGHARRVSAVQAELREADLVIHCSFTGDMSVEKNGALDKADLFENVFGYRVLIQ</sequence>
<dbReference type="InterPro" id="IPR043129">
    <property type="entry name" value="ATPase_NBD"/>
</dbReference>
<dbReference type="PIRSF" id="PIRSF001267">
    <property type="entry name" value="Pyrophosphatase_GppA_Ppx"/>
    <property type="match status" value="1"/>
</dbReference>
<dbReference type="SUPFAM" id="SSF109604">
    <property type="entry name" value="HD-domain/PDEase-like"/>
    <property type="match status" value="1"/>
</dbReference>
<organism evidence="3 4">
    <name type="scientific">Spirochaeta africana (strain ATCC 700263 / DSM 8902 / Z-7692)</name>
    <dbReference type="NCBI Taxonomy" id="889378"/>
    <lineage>
        <taxon>Bacteria</taxon>
        <taxon>Pseudomonadati</taxon>
        <taxon>Spirochaetota</taxon>
        <taxon>Spirochaetia</taxon>
        <taxon>Spirochaetales</taxon>
        <taxon>Spirochaetaceae</taxon>
        <taxon>Spirochaeta</taxon>
    </lineage>
</organism>
<dbReference type="Gene3D" id="3.30.420.150">
    <property type="entry name" value="Exopolyphosphatase. Domain 2"/>
    <property type="match status" value="1"/>
</dbReference>
<dbReference type="STRING" id="889378.Spiaf_2817"/>
<keyword evidence="1" id="KW-0378">Hydrolase</keyword>
<evidence type="ECO:0000313" key="3">
    <source>
        <dbReference type="EMBL" id="AFG38841.1"/>
    </source>
</evidence>
<dbReference type="InterPro" id="IPR003607">
    <property type="entry name" value="HD/PDEase_dom"/>
</dbReference>
<dbReference type="SMART" id="SM00471">
    <property type="entry name" value="HDc"/>
    <property type="match status" value="1"/>
</dbReference>
<dbReference type="EMBL" id="CP003282">
    <property type="protein sequence ID" value="AFG38841.1"/>
    <property type="molecule type" value="Genomic_DNA"/>
</dbReference>
<proteinExistence type="predicted"/>
<dbReference type="Gene3D" id="1.10.3210.10">
    <property type="entry name" value="Hypothetical protein af1432"/>
    <property type="match status" value="1"/>
</dbReference>
<dbReference type="Gene3D" id="3.30.420.40">
    <property type="match status" value="1"/>
</dbReference>
<protein>
    <submittedName>
        <fullName evidence="3">Exopolyphosphatase</fullName>
    </submittedName>
</protein>
<dbReference type="GO" id="GO:0016462">
    <property type="term" value="F:pyrophosphatase activity"/>
    <property type="evidence" value="ECO:0007669"/>
    <property type="project" value="TreeGrafter"/>
</dbReference>
<name>H9UMU8_SPIAZ</name>
<dbReference type="InterPro" id="IPR048950">
    <property type="entry name" value="Ppx_GppA_C"/>
</dbReference>
<dbReference type="PANTHER" id="PTHR30005:SF0">
    <property type="entry name" value="RETROGRADE REGULATION PROTEIN 2"/>
    <property type="match status" value="1"/>
</dbReference>
<keyword evidence="4" id="KW-1185">Reference proteome</keyword>
<dbReference type="KEGG" id="sfc:Spiaf_2817"/>
<dbReference type="CDD" id="cd00077">
    <property type="entry name" value="HDc"/>
    <property type="match status" value="1"/>
</dbReference>
<dbReference type="Pfam" id="PF02541">
    <property type="entry name" value="Ppx-GppA"/>
    <property type="match status" value="1"/>
</dbReference>
<dbReference type="eggNOG" id="COG0248">
    <property type="taxonomic scope" value="Bacteria"/>
</dbReference>
<dbReference type="RefSeq" id="WP_014456823.1">
    <property type="nucleotide sequence ID" value="NC_017098.1"/>
</dbReference>
<dbReference type="InterPro" id="IPR003695">
    <property type="entry name" value="Ppx_GppA_N"/>
</dbReference>
<reference evidence="4" key="1">
    <citation type="journal article" date="2013" name="Stand. Genomic Sci.">
        <title>Complete genome sequence of the halophilic bacterium Spirochaeta africana type strain (Z-7692(T)) from the alkaline Lake Magadi in the East African Rift.</title>
        <authorList>
            <person name="Liolos K."/>
            <person name="Abt B."/>
            <person name="Scheuner C."/>
            <person name="Teshima H."/>
            <person name="Held B."/>
            <person name="Lapidus A."/>
            <person name="Nolan M."/>
            <person name="Lucas S."/>
            <person name="Deshpande S."/>
            <person name="Cheng J.F."/>
            <person name="Tapia R."/>
            <person name="Goodwin L.A."/>
            <person name="Pitluck S."/>
            <person name="Pagani I."/>
            <person name="Ivanova N."/>
            <person name="Mavromatis K."/>
            <person name="Mikhailova N."/>
            <person name="Huntemann M."/>
            <person name="Pati A."/>
            <person name="Chen A."/>
            <person name="Palaniappan K."/>
            <person name="Land M."/>
            <person name="Rohde M."/>
            <person name="Tindall B.J."/>
            <person name="Detter J.C."/>
            <person name="Goker M."/>
            <person name="Bristow J."/>
            <person name="Eisen J.A."/>
            <person name="Markowitz V."/>
            <person name="Hugenholtz P."/>
            <person name="Woyke T."/>
            <person name="Klenk H.P."/>
            <person name="Kyrpides N.C."/>
        </authorList>
    </citation>
    <scope>NUCLEOTIDE SEQUENCE</scope>
    <source>
        <strain evidence="4">ATCC 700263 / DSM 8902 / Z-7692</strain>
    </source>
</reference>
<evidence type="ECO:0000259" key="2">
    <source>
        <dbReference type="SMART" id="SM00471"/>
    </source>
</evidence>
<dbReference type="SUPFAM" id="SSF53067">
    <property type="entry name" value="Actin-like ATPase domain"/>
    <property type="match status" value="2"/>
</dbReference>
<dbReference type="InterPro" id="IPR050273">
    <property type="entry name" value="GppA/Ppx_hydrolase"/>
</dbReference>
<dbReference type="AlphaFoldDB" id="H9UMU8"/>
<feature type="domain" description="HD/PDEase" evidence="2">
    <location>
        <begin position="337"/>
        <end position="470"/>
    </location>
</feature>
<evidence type="ECO:0000256" key="1">
    <source>
        <dbReference type="ARBA" id="ARBA00022801"/>
    </source>
</evidence>
<dbReference type="PATRIC" id="fig|889378.3.peg.2790"/>
<evidence type="ECO:0000313" key="4">
    <source>
        <dbReference type="Proteomes" id="UP000007383"/>
    </source>
</evidence>
<dbReference type="CDD" id="cd24006">
    <property type="entry name" value="ASKHA_NBD_PPX_GppA"/>
    <property type="match status" value="1"/>
</dbReference>
<dbReference type="OrthoDB" id="9814545at2"/>
<gene>
    <name evidence="3" type="ordered locus">Spiaf_2817</name>
</gene>
<dbReference type="Proteomes" id="UP000007383">
    <property type="component" value="Chromosome"/>
</dbReference>